<comment type="caution">
    <text evidence="2">The sequence shown here is derived from an EMBL/GenBank/DDBJ whole genome shotgun (WGS) entry which is preliminary data.</text>
</comment>
<evidence type="ECO:0000256" key="1">
    <source>
        <dbReference type="HAMAP-Rule" id="MF_01360"/>
    </source>
</evidence>
<dbReference type="HAMAP" id="MF_01360">
    <property type="entry name" value="UPF0367"/>
    <property type="match status" value="1"/>
</dbReference>
<dbReference type="Proteomes" id="UP001600165">
    <property type="component" value="Unassembled WGS sequence"/>
</dbReference>
<organism evidence="2 3">
    <name type="scientific">Almyronema epifaneia S1</name>
    <dbReference type="NCBI Taxonomy" id="2991925"/>
    <lineage>
        <taxon>Bacteria</taxon>
        <taxon>Bacillati</taxon>
        <taxon>Cyanobacteriota</taxon>
        <taxon>Cyanophyceae</taxon>
        <taxon>Nodosilineales</taxon>
        <taxon>Nodosilineaceae</taxon>
        <taxon>Almyronema</taxon>
        <taxon>Almyronema epifaneia</taxon>
    </lineage>
</organism>
<name>A0ABW6IBS2_9CYAN</name>
<sequence>MYTVEVTLQSTPLPLTVQKKEVEAAQKLYQEILSAMKTGEPSIVELTCDQQADKQVAVVSRQIMAVQIYEKSGATAGKQPGFFALLGDEAKS</sequence>
<reference evidence="2 3" key="1">
    <citation type="submission" date="2024-10" db="EMBL/GenBank/DDBJ databases">
        <authorList>
            <person name="Ratan Roy A."/>
            <person name="Morales Sandoval P.H."/>
            <person name="De Los Santos Villalobos S."/>
            <person name="Chakraborty S."/>
            <person name="Mukherjee J."/>
        </authorList>
    </citation>
    <scope>NUCLEOTIDE SEQUENCE [LARGE SCALE GENOMIC DNA]</scope>
    <source>
        <strain evidence="2 3">S1</strain>
    </source>
</reference>
<proteinExistence type="inferred from homology"/>
<accession>A0ABW6IBS2</accession>
<dbReference type="InterPro" id="IPR020885">
    <property type="entry name" value="UPF0367"/>
</dbReference>
<protein>
    <recommendedName>
        <fullName evidence="1">UPF0367 protein ACFVKH_04880</fullName>
    </recommendedName>
</protein>
<evidence type="ECO:0000313" key="3">
    <source>
        <dbReference type="Proteomes" id="UP001600165"/>
    </source>
</evidence>
<dbReference type="EMBL" id="JBHZOL010000031">
    <property type="protein sequence ID" value="MFE4105601.1"/>
    <property type="molecule type" value="Genomic_DNA"/>
</dbReference>
<keyword evidence="3" id="KW-1185">Reference proteome</keyword>
<evidence type="ECO:0000313" key="2">
    <source>
        <dbReference type="EMBL" id="MFE4105601.1"/>
    </source>
</evidence>
<dbReference type="Pfam" id="PF26132">
    <property type="entry name" value="UPF0367"/>
    <property type="match status" value="1"/>
</dbReference>
<dbReference type="NCBIfam" id="NF010236">
    <property type="entry name" value="PRK13683.1"/>
    <property type="match status" value="1"/>
</dbReference>
<dbReference type="RefSeq" id="WP_377962455.1">
    <property type="nucleotide sequence ID" value="NZ_JBHZOL010000031.1"/>
</dbReference>
<gene>
    <name evidence="2" type="ORF">ACFVKH_04880</name>
</gene>
<comment type="similarity">
    <text evidence="1">Belongs to the UPF0367 family.</text>
</comment>